<dbReference type="Proteomes" id="UP001396646">
    <property type="component" value="Unassembled WGS sequence"/>
</dbReference>
<name>A0ABU9KVK4_9EURY</name>
<feature type="compositionally biased region" description="Basic and acidic residues" evidence="1">
    <location>
        <begin position="93"/>
        <end position="103"/>
    </location>
</feature>
<feature type="compositionally biased region" description="Basic and acidic residues" evidence="1">
    <location>
        <begin position="143"/>
        <end position="160"/>
    </location>
</feature>
<sequence length="180" mass="20769">MVLPERCPLDNGLQCKGKECHLFHVDWRTGEENCTIGYRSTHKQGNMSDVVFDNYAEETRMRLGYKPAPTPVSAPEKIVEREDRQPDIIAKSEPVRPEPVIQKEEPIILKPEIQEEIVMDTENTTVIHSHEATVAEQETEVITEDRSDISEEKDNAAKNKLDKMMSLDDLPEDYEKEFWN</sequence>
<reference evidence="2 3" key="1">
    <citation type="submission" date="2024-04" db="EMBL/GenBank/DDBJ databases">
        <title>Methanococcoides sp. LMO-2.</title>
        <authorList>
            <person name="Liang L."/>
        </authorList>
    </citation>
    <scope>NUCLEOTIDE SEQUENCE [LARGE SCALE GENOMIC DNA]</scope>
    <source>
        <strain evidence="2 3">LMO-2</strain>
    </source>
</reference>
<evidence type="ECO:0000313" key="2">
    <source>
        <dbReference type="EMBL" id="MEL4306071.1"/>
    </source>
</evidence>
<evidence type="ECO:0000256" key="1">
    <source>
        <dbReference type="SAM" id="MobiDB-lite"/>
    </source>
</evidence>
<keyword evidence="3" id="KW-1185">Reference proteome</keyword>
<protein>
    <recommendedName>
        <fullName evidence="4">C3H1-type domain-containing protein</fullName>
    </recommendedName>
</protein>
<feature type="region of interest" description="Disordered" evidence="1">
    <location>
        <begin position="135"/>
        <end position="160"/>
    </location>
</feature>
<comment type="caution">
    <text evidence="2">The sequence shown here is derived from an EMBL/GenBank/DDBJ whole genome shotgun (WGS) entry which is preliminary data.</text>
</comment>
<accession>A0ABU9KVK4</accession>
<feature type="compositionally biased region" description="Basic and acidic residues" evidence="1">
    <location>
        <begin position="77"/>
        <end position="86"/>
    </location>
</feature>
<evidence type="ECO:0008006" key="4">
    <source>
        <dbReference type="Google" id="ProtNLM"/>
    </source>
</evidence>
<evidence type="ECO:0000313" key="3">
    <source>
        <dbReference type="Proteomes" id="UP001396646"/>
    </source>
</evidence>
<dbReference type="RefSeq" id="WP_342127672.1">
    <property type="nucleotide sequence ID" value="NZ_JBCAUS010000006.1"/>
</dbReference>
<feature type="region of interest" description="Disordered" evidence="1">
    <location>
        <begin position="66"/>
        <end position="103"/>
    </location>
</feature>
<gene>
    <name evidence="2" type="ORF">WOA13_09595</name>
</gene>
<dbReference type="EMBL" id="JBCAUS010000006">
    <property type="protein sequence ID" value="MEL4306071.1"/>
    <property type="molecule type" value="Genomic_DNA"/>
</dbReference>
<proteinExistence type="predicted"/>
<organism evidence="2 3">
    <name type="scientific">Methanococcoides cohabitans</name>
    <dbReference type="NCBI Taxonomy" id="3136559"/>
    <lineage>
        <taxon>Archaea</taxon>
        <taxon>Methanobacteriati</taxon>
        <taxon>Methanobacteriota</taxon>
        <taxon>Stenosarchaea group</taxon>
        <taxon>Methanomicrobia</taxon>
        <taxon>Methanosarcinales</taxon>
        <taxon>Methanosarcinaceae</taxon>
        <taxon>Methanococcoides</taxon>
    </lineage>
</organism>